<sequence>MLNICEIDKFLIKREVVMPFKANYFFYENKILCTNSLIDMCLQIKDITNTDDDCNQSSEFLFANTILAFVDKDYSLQRENSIRLLFKKDEYIPVSLLNAINCSTVFFEKKDNSGLIFDRLEGVELNEAHPYFKFIYYLLGVDSNKKIEPYINALKKMYDGDIVDQEILIYFYEYFHDIIKSKLKVLEVFTQFVFNNIHKDKVTQTIWFFLSYFNLSKDDSKAIEYANNFMGSANLAHTYSYNKALYTNTLRAAIRVSAWDDFFYFKSQVDGKPIGNSQEFLEIFEAGEKKYLKERERLDHPLHPQNIKKINLESINTDNLIFLACVILNSGEDWGVLLNENRFKYIFPSKEIVYRILKKLILTHYLKISLKDFNNIDDDELYDFNKLINNNRFHLNIDGIIDSKEISLSLIKEEIINRRDIKDSILSVWKIINIGYFYSTYEFYLDKITDNWVDDFELNQNTIERIETIQSTAKRFSFTAYSAVSATVSFHELRSTGNKHTQNTLLYNINKYLDFIEKGEADYSKPRFHKAPVLTIEMLFDELFNLSPETIYNENISVDQLSLE</sequence>
<dbReference type="Proteomes" id="UP000014024">
    <property type="component" value="Unassembled WGS sequence"/>
</dbReference>
<name>R8YK08_ACIPI</name>
<proteinExistence type="predicted"/>
<accession>R8YK08</accession>
<evidence type="ECO:0000313" key="1">
    <source>
        <dbReference type="EMBL" id="EOQ69758.1"/>
    </source>
</evidence>
<evidence type="ECO:0000313" key="2">
    <source>
        <dbReference type="Proteomes" id="UP000014024"/>
    </source>
</evidence>
<comment type="caution">
    <text evidence="1">The sequence shown here is derived from an EMBL/GenBank/DDBJ whole genome shotgun (WGS) entry which is preliminary data.</text>
</comment>
<organism evidence="1 2">
    <name type="scientific">Acinetobacter pittii ANC 4050</name>
    <dbReference type="NCBI Taxonomy" id="1217691"/>
    <lineage>
        <taxon>Bacteria</taxon>
        <taxon>Pseudomonadati</taxon>
        <taxon>Pseudomonadota</taxon>
        <taxon>Gammaproteobacteria</taxon>
        <taxon>Moraxellales</taxon>
        <taxon>Moraxellaceae</taxon>
        <taxon>Acinetobacter</taxon>
        <taxon>Acinetobacter calcoaceticus/baumannii complex</taxon>
    </lineage>
</organism>
<protein>
    <submittedName>
        <fullName evidence="1">Uncharacterized protein</fullName>
    </submittedName>
</protein>
<reference evidence="1 2" key="1">
    <citation type="submission" date="2013-02" db="EMBL/GenBank/DDBJ databases">
        <title>The Genome Sequence of Acinetobacter sp. ANC 4050.</title>
        <authorList>
            <consortium name="The Broad Institute Genome Sequencing Platform"/>
            <consortium name="The Broad Institute Genome Sequencing Center for Infectious Disease"/>
            <person name="Cerqueira G."/>
            <person name="Feldgarden M."/>
            <person name="Courvalin P."/>
            <person name="Perichon B."/>
            <person name="Grillot-Courvalin C."/>
            <person name="Clermont D."/>
            <person name="Rocha E."/>
            <person name="Yoon E.-J."/>
            <person name="Nemec A."/>
            <person name="Walker B."/>
            <person name="Young S.K."/>
            <person name="Zeng Q."/>
            <person name="Gargeya S."/>
            <person name="Fitzgerald M."/>
            <person name="Haas B."/>
            <person name="Abouelleil A."/>
            <person name="Alvarado L."/>
            <person name="Arachchi H.M."/>
            <person name="Berlin A.M."/>
            <person name="Chapman S.B."/>
            <person name="Dewar J."/>
            <person name="Goldberg J."/>
            <person name="Griggs A."/>
            <person name="Gujja S."/>
            <person name="Hansen M."/>
            <person name="Howarth C."/>
            <person name="Imamovic A."/>
            <person name="Larimer J."/>
            <person name="McCowan C."/>
            <person name="Murphy C."/>
            <person name="Neiman D."/>
            <person name="Pearson M."/>
            <person name="Priest M."/>
            <person name="Roberts A."/>
            <person name="Saif S."/>
            <person name="Shea T."/>
            <person name="Sisk P."/>
            <person name="Sykes S."/>
            <person name="Wortman J."/>
            <person name="Nusbaum C."/>
            <person name="Birren B."/>
        </authorList>
    </citation>
    <scope>NUCLEOTIDE SEQUENCE [LARGE SCALE GENOMIC DNA]</scope>
    <source>
        <strain evidence="1 2">ANC 4050</strain>
    </source>
</reference>
<dbReference type="AlphaFoldDB" id="R8YK08"/>
<gene>
    <name evidence="1" type="ORF">F931_00959</name>
</gene>
<dbReference type="PATRIC" id="fig|1217691.3.peg.948"/>
<dbReference type="EMBL" id="APQM01000005">
    <property type="protein sequence ID" value="EOQ69758.1"/>
    <property type="molecule type" value="Genomic_DNA"/>
</dbReference>
<dbReference type="HOGENOM" id="CLU_483905_0_0_6"/>